<reference evidence="1 2" key="1">
    <citation type="journal article" date="2019" name="Int. J. Syst. Evol. Microbiol.">
        <title>The Global Catalogue of Microorganisms (GCM) 10K type strain sequencing project: providing services to taxonomists for standard genome sequencing and annotation.</title>
        <authorList>
            <consortium name="The Broad Institute Genomics Platform"/>
            <consortium name="The Broad Institute Genome Sequencing Center for Infectious Disease"/>
            <person name="Wu L."/>
            <person name="Ma J."/>
        </authorList>
    </citation>
    <scope>NUCLEOTIDE SEQUENCE [LARGE SCALE GENOMIC DNA]</scope>
    <source>
        <strain evidence="1 2">XZYJT29</strain>
    </source>
</reference>
<dbReference type="RefSeq" id="WP_274323018.1">
    <property type="nucleotide sequence ID" value="NZ_CP118158.1"/>
</dbReference>
<proteinExistence type="predicted"/>
<comment type="caution">
    <text evidence="1">The sequence shown here is derived from an EMBL/GenBank/DDBJ whole genome shotgun (WGS) entry which is preliminary data.</text>
</comment>
<protein>
    <submittedName>
        <fullName evidence="1">Uncharacterized protein</fullName>
    </submittedName>
</protein>
<gene>
    <name evidence="1" type="ORF">ACFQMA_19145</name>
</gene>
<evidence type="ECO:0000313" key="1">
    <source>
        <dbReference type="EMBL" id="MFC7141940.1"/>
    </source>
</evidence>
<sequence>MPSTELELPQADDGGTEPPVRCEACRSAFESESQQTVSFLLLDQLTIPVLSCDDHLQEFTAVCGLTSEDSADLLDHLPAGGVRCPGCRNARYDSSHPLVPVQDGGVVITACPTHQSAIVERFRAGLRTHEQLTATLGTTHSATR</sequence>
<dbReference type="Proteomes" id="UP001596432">
    <property type="component" value="Unassembled WGS sequence"/>
</dbReference>
<organism evidence="1 2">
    <name type="scientific">Halosimplex aquaticum</name>
    <dbReference type="NCBI Taxonomy" id="3026162"/>
    <lineage>
        <taxon>Archaea</taxon>
        <taxon>Methanobacteriati</taxon>
        <taxon>Methanobacteriota</taxon>
        <taxon>Stenosarchaea group</taxon>
        <taxon>Halobacteria</taxon>
        <taxon>Halobacteriales</taxon>
        <taxon>Haloarculaceae</taxon>
        <taxon>Halosimplex</taxon>
    </lineage>
</organism>
<dbReference type="AlphaFoldDB" id="A0ABD5Y981"/>
<keyword evidence="2" id="KW-1185">Reference proteome</keyword>
<dbReference type="EMBL" id="JBHTAS010000001">
    <property type="protein sequence ID" value="MFC7141940.1"/>
    <property type="molecule type" value="Genomic_DNA"/>
</dbReference>
<evidence type="ECO:0000313" key="2">
    <source>
        <dbReference type="Proteomes" id="UP001596432"/>
    </source>
</evidence>
<dbReference type="GeneID" id="78822269"/>
<accession>A0ABD5Y981</accession>
<name>A0ABD5Y981_9EURY</name>